<proteinExistence type="predicted"/>
<gene>
    <name evidence="1" type="ORF">GORHZ_084_00280</name>
</gene>
<comment type="caution">
    <text evidence="1">The sequence shown here is derived from an EMBL/GenBank/DDBJ whole genome shotgun (WGS) entry which is preliminary data.</text>
</comment>
<accession>K6WD34</accession>
<evidence type="ECO:0000313" key="1">
    <source>
        <dbReference type="EMBL" id="GAB90102.1"/>
    </source>
</evidence>
<dbReference type="SUPFAM" id="SSF53927">
    <property type="entry name" value="Cytidine deaminase-like"/>
    <property type="match status" value="1"/>
</dbReference>
<dbReference type="STRING" id="1108045.GORHZ_084_00280"/>
<dbReference type="EMBL" id="BAHC01000084">
    <property type="protein sequence ID" value="GAB90102.1"/>
    <property type="molecule type" value="Genomic_DNA"/>
</dbReference>
<dbReference type="Gene3D" id="3.40.140.10">
    <property type="entry name" value="Cytidine Deaminase, domain 2"/>
    <property type="match status" value="1"/>
</dbReference>
<dbReference type="Proteomes" id="UP000008363">
    <property type="component" value="Unassembled WGS sequence"/>
</dbReference>
<organism evidence="1 2">
    <name type="scientific">Gordonia rhizosphera NBRC 16068</name>
    <dbReference type="NCBI Taxonomy" id="1108045"/>
    <lineage>
        <taxon>Bacteria</taxon>
        <taxon>Bacillati</taxon>
        <taxon>Actinomycetota</taxon>
        <taxon>Actinomycetes</taxon>
        <taxon>Mycobacteriales</taxon>
        <taxon>Gordoniaceae</taxon>
        <taxon>Gordonia</taxon>
    </lineage>
</organism>
<dbReference type="RefSeq" id="WP_006332638.1">
    <property type="nucleotide sequence ID" value="NZ_BAHC01000084.1"/>
</dbReference>
<dbReference type="eggNOG" id="COG0295">
    <property type="taxonomic scope" value="Bacteria"/>
</dbReference>
<dbReference type="AlphaFoldDB" id="K6WD34"/>
<evidence type="ECO:0008006" key="3">
    <source>
        <dbReference type="Google" id="ProtNLM"/>
    </source>
</evidence>
<dbReference type="InterPro" id="IPR016193">
    <property type="entry name" value="Cytidine_deaminase-like"/>
</dbReference>
<keyword evidence="2" id="KW-1185">Reference proteome</keyword>
<sequence length="118" mass="11638">MTTPPDGPPELSDEDTKLVVLARGALARAETSTSAAVRDGDGRTYAGAPVAAQTLSLTGLQVAVATALSSGARSFEAAVLVNGSLDDPGLATLAEFGAGAYAVLTDGSGHPVGRQDVG</sequence>
<reference evidence="1 2" key="1">
    <citation type="submission" date="2012-08" db="EMBL/GenBank/DDBJ databases">
        <title>Whole genome shotgun sequence of Gordonia rhizosphera NBRC 16068.</title>
        <authorList>
            <person name="Takarada H."/>
            <person name="Isaki S."/>
            <person name="Hosoyama A."/>
            <person name="Tsuchikane K."/>
            <person name="Katsumata H."/>
            <person name="Baba S."/>
            <person name="Ohji S."/>
            <person name="Yamazaki S."/>
            <person name="Fujita N."/>
        </authorList>
    </citation>
    <scope>NUCLEOTIDE SEQUENCE [LARGE SCALE GENOMIC DNA]</scope>
    <source>
        <strain evidence="1 2">NBRC 16068</strain>
    </source>
</reference>
<dbReference type="GO" id="GO:0003824">
    <property type="term" value="F:catalytic activity"/>
    <property type="evidence" value="ECO:0007669"/>
    <property type="project" value="InterPro"/>
</dbReference>
<name>K6WD34_9ACTN</name>
<evidence type="ECO:0000313" key="2">
    <source>
        <dbReference type="Proteomes" id="UP000008363"/>
    </source>
</evidence>
<protein>
    <recommendedName>
        <fullName evidence="3">Cytidine deaminase</fullName>
    </recommendedName>
</protein>